<sequence length="287" mass="33673">MPQIAIGMPVFNNQETLARSIDSVLQQTYGDFVLIISDDGSTDGTWAICEYYARVDSRVLIFRQEANLRYMNFKFVLDQSQTEFFCWLAGDDYYSCFFLEKCISVLNHDASVVCSVPKCQFTAPAGNLSLAEGTFPIVQDEIDMRVTQYLYCPSDNTRMYGLFRSEVLRDSFPPRGFHAYDWALSAQTLCFGKHQEIDEVLIYREKTKRALYTGAVLRDERGLLKQLFPVFRMSVWLLRQKKFPRRRGVVRALIWLNLVKHMEYVSNVHPDFYERSRFFYTYLKKRL</sequence>
<evidence type="ECO:0000313" key="3">
    <source>
        <dbReference type="Proteomes" id="UP001626549"/>
    </source>
</evidence>
<keyword evidence="2" id="KW-0808">Transferase</keyword>
<evidence type="ECO:0000259" key="1">
    <source>
        <dbReference type="Pfam" id="PF00535"/>
    </source>
</evidence>
<dbReference type="SUPFAM" id="SSF53448">
    <property type="entry name" value="Nucleotide-diphospho-sugar transferases"/>
    <property type="match status" value="1"/>
</dbReference>
<keyword evidence="2" id="KW-0328">Glycosyltransferase</keyword>
<evidence type="ECO:0000313" key="2">
    <source>
        <dbReference type="EMBL" id="WOJ98285.1"/>
    </source>
</evidence>
<name>A0ABZ0IGU1_9GAMM</name>
<dbReference type="RefSeq" id="WP_407329591.1">
    <property type="nucleotide sequence ID" value="NZ_CP136865.1"/>
</dbReference>
<dbReference type="EMBL" id="CP136865">
    <property type="protein sequence ID" value="WOJ98285.1"/>
    <property type="molecule type" value="Genomic_DNA"/>
</dbReference>
<feature type="domain" description="Glycosyltransferase 2-like" evidence="1">
    <location>
        <begin position="6"/>
        <end position="119"/>
    </location>
</feature>
<gene>
    <name evidence="2" type="ORF">R0137_06870</name>
</gene>
<dbReference type="InterPro" id="IPR029044">
    <property type="entry name" value="Nucleotide-diphossugar_trans"/>
</dbReference>
<dbReference type="GO" id="GO:0016757">
    <property type="term" value="F:glycosyltransferase activity"/>
    <property type="evidence" value="ECO:0007669"/>
    <property type="project" value="UniProtKB-KW"/>
</dbReference>
<organism evidence="2 3">
    <name type="scientific">Congregibacter brevis</name>
    <dbReference type="NCBI Taxonomy" id="3081201"/>
    <lineage>
        <taxon>Bacteria</taxon>
        <taxon>Pseudomonadati</taxon>
        <taxon>Pseudomonadota</taxon>
        <taxon>Gammaproteobacteria</taxon>
        <taxon>Cellvibrionales</taxon>
        <taxon>Halieaceae</taxon>
        <taxon>Congregibacter</taxon>
    </lineage>
</organism>
<dbReference type="CDD" id="cd00761">
    <property type="entry name" value="Glyco_tranf_GTA_type"/>
    <property type="match status" value="1"/>
</dbReference>
<accession>A0ABZ0IGU1</accession>
<dbReference type="Proteomes" id="UP001626549">
    <property type="component" value="Chromosome"/>
</dbReference>
<proteinExistence type="predicted"/>
<dbReference type="InterPro" id="IPR001173">
    <property type="entry name" value="Glyco_trans_2-like"/>
</dbReference>
<dbReference type="Gene3D" id="3.90.550.10">
    <property type="entry name" value="Spore Coat Polysaccharide Biosynthesis Protein SpsA, Chain A"/>
    <property type="match status" value="1"/>
</dbReference>
<dbReference type="PANTHER" id="PTHR43685">
    <property type="entry name" value="GLYCOSYLTRANSFERASE"/>
    <property type="match status" value="1"/>
</dbReference>
<dbReference type="EC" id="2.4.-.-" evidence="2"/>
<dbReference type="PANTHER" id="PTHR43685:SF2">
    <property type="entry name" value="GLYCOSYLTRANSFERASE 2-LIKE DOMAIN-CONTAINING PROTEIN"/>
    <property type="match status" value="1"/>
</dbReference>
<dbReference type="InterPro" id="IPR050834">
    <property type="entry name" value="Glycosyltransf_2"/>
</dbReference>
<dbReference type="Pfam" id="PF00535">
    <property type="entry name" value="Glycos_transf_2"/>
    <property type="match status" value="1"/>
</dbReference>
<protein>
    <submittedName>
        <fullName evidence="2">Glycosyltransferase family 2 protein</fullName>
        <ecNumber evidence="2">2.4.-.-</ecNumber>
    </submittedName>
</protein>
<keyword evidence="3" id="KW-1185">Reference proteome</keyword>
<reference evidence="2 3" key="1">
    <citation type="submission" date="2023-10" db="EMBL/GenBank/DDBJ databases">
        <title>Two novel species belonging to the OM43/NOR5 clade.</title>
        <authorList>
            <person name="Park M."/>
        </authorList>
    </citation>
    <scope>NUCLEOTIDE SEQUENCE [LARGE SCALE GENOMIC DNA]</scope>
    <source>
        <strain evidence="2 3">IMCC45268</strain>
    </source>
</reference>